<accession>A0ACC2HRI8</accession>
<evidence type="ECO:0000313" key="1">
    <source>
        <dbReference type="EMBL" id="KAJ8105677.1"/>
    </source>
</evidence>
<evidence type="ECO:0000313" key="2">
    <source>
        <dbReference type="Proteomes" id="UP001153334"/>
    </source>
</evidence>
<dbReference type="EMBL" id="JAPESX010003118">
    <property type="protein sequence ID" value="KAJ8105677.1"/>
    <property type="molecule type" value="Genomic_DNA"/>
</dbReference>
<sequence length="208" mass="22785">MVRIKERYLLVNILYPTELGTRANLPDVVVLNQPTSGELTPVALLRAIRAEVAALFGDYGSGALEGGSLSGKSSMYSYNRTNTDFPIHLVKYHSPATSTFILRIARASYRLVWTALSFMNSVPIRNGKPCVFRVVHVSGTIRKAEEEAIRRARNLIFEAKGGQSAKNPDPLSNIFSTSSRPKRGAPTRGPSEGDKNDSDVDMGEITDD</sequence>
<dbReference type="Proteomes" id="UP001153334">
    <property type="component" value="Unassembled WGS sequence"/>
</dbReference>
<gene>
    <name evidence="1" type="ORF">ONZ43_g7330</name>
</gene>
<comment type="caution">
    <text evidence="1">The sequence shown here is derived from an EMBL/GenBank/DDBJ whole genome shotgun (WGS) entry which is preliminary data.</text>
</comment>
<reference evidence="1" key="1">
    <citation type="submission" date="2022-11" db="EMBL/GenBank/DDBJ databases">
        <title>Genome Sequence of Nemania bipapillata.</title>
        <authorList>
            <person name="Buettner E."/>
        </authorList>
    </citation>
    <scope>NUCLEOTIDE SEQUENCE</scope>
    <source>
        <strain evidence="1">CP14</strain>
    </source>
</reference>
<protein>
    <submittedName>
        <fullName evidence="1">Uncharacterized protein</fullName>
    </submittedName>
</protein>
<name>A0ACC2HRI8_9PEZI</name>
<proteinExistence type="predicted"/>
<keyword evidence="2" id="KW-1185">Reference proteome</keyword>
<organism evidence="1 2">
    <name type="scientific">Nemania bipapillata</name>
    <dbReference type="NCBI Taxonomy" id="110536"/>
    <lineage>
        <taxon>Eukaryota</taxon>
        <taxon>Fungi</taxon>
        <taxon>Dikarya</taxon>
        <taxon>Ascomycota</taxon>
        <taxon>Pezizomycotina</taxon>
        <taxon>Sordariomycetes</taxon>
        <taxon>Xylariomycetidae</taxon>
        <taxon>Xylariales</taxon>
        <taxon>Xylariaceae</taxon>
        <taxon>Nemania</taxon>
    </lineage>
</organism>